<reference evidence="1" key="1">
    <citation type="journal article" date="2019" name="Sci. Rep.">
        <title>Draft genome of Tanacetum cinerariifolium, the natural source of mosquito coil.</title>
        <authorList>
            <person name="Yamashiro T."/>
            <person name="Shiraishi A."/>
            <person name="Satake H."/>
            <person name="Nakayama K."/>
        </authorList>
    </citation>
    <scope>NUCLEOTIDE SEQUENCE</scope>
</reference>
<organism evidence="1">
    <name type="scientific">Tanacetum cinerariifolium</name>
    <name type="common">Dalmatian daisy</name>
    <name type="synonym">Chrysanthemum cinerariifolium</name>
    <dbReference type="NCBI Taxonomy" id="118510"/>
    <lineage>
        <taxon>Eukaryota</taxon>
        <taxon>Viridiplantae</taxon>
        <taxon>Streptophyta</taxon>
        <taxon>Embryophyta</taxon>
        <taxon>Tracheophyta</taxon>
        <taxon>Spermatophyta</taxon>
        <taxon>Magnoliopsida</taxon>
        <taxon>eudicotyledons</taxon>
        <taxon>Gunneridae</taxon>
        <taxon>Pentapetalae</taxon>
        <taxon>asterids</taxon>
        <taxon>campanulids</taxon>
        <taxon>Asterales</taxon>
        <taxon>Asteraceae</taxon>
        <taxon>Asteroideae</taxon>
        <taxon>Anthemideae</taxon>
        <taxon>Anthemidinae</taxon>
        <taxon>Tanacetum</taxon>
    </lineage>
</organism>
<feature type="non-terminal residue" evidence="1">
    <location>
        <position position="1"/>
    </location>
</feature>
<sequence length="39" mass="3828">EVVTAAATQVVAASTPIPAAKPKTLKITAAAPAGSHCER</sequence>
<comment type="caution">
    <text evidence="1">The sequence shown here is derived from an EMBL/GenBank/DDBJ whole genome shotgun (WGS) entry which is preliminary data.</text>
</comment>
<protein>
    <submittedName>
        <fullName evidence="1">Uncharacterized protein</fullName>
    </submittedName>
</protein>
<dbReference type="EMBL" id="BKCJ011710695">
    <property type="protein sequence ID" value="GFD47907.1"/>
    <property type="molecule type" value="Genomic_DNA"/>
</dbReference>
<evidence type="ECO:0000313" key="1">
    <source>
        <dbReference type="EMBL" id="GFD47907.1"/>
    </source>
</evidence>
<gene>
    <name evidence="1" type="ORF">Tci_919876</name>
</gene>
<name>A0A699WKH5_TANCI</name>
<proteinExistence type="predicted"/>
<dbReference type="AlphaFoldDB" id="A0A699WKH5"/>
<accession>A0A699WKH5</accession>